<dbReference type="EMBL" id="JAAAML010000001">
    <property type="protein sequence ID" value="MCO6407478.1"/>
    <property type="molecule type" value="Genomic_DNA"/>
</dbReference>
<dbReference type="RefSeq" id="WP_152008032.1">
    <property type="nucleotide sequence ID" value="NZ_CP159480.1"/>
</dbReference>
<accession>A0ABT1CMP1</accession>
<evidence type="ECO:0000256" key="1">
    <source>
        <dbReference type="SAM" id="SignalP"/>
    </source>
</evidence>
<dbReference type="Gene3D" id="2.40.128.520">
    <property type="match status" value="1"/>
</dbReference>
<feature type="chain" id="PRO_5046820534" evidence="1">
    <location>
        <begin position="22"/>
        <end position="115"/>
    </location>
</feature>
<sequence>MIRKLIVAGALFAALSAPALADPIEGNWKTESGETAAISSCGGAYCVTLKTGKHAGKRIGKMSGSNGNYSGTMTDPADDKTYKGDAKITGNKIRLRGCVLVCTPLTSKSQTWAKL</sequence>
<feature type="signal peptide" evidence="1">
    <location>
        <begin position="1"/>
        <end position="21"/>
    </location>
</feature>
<protein>
    <submittedName>
        <fullName evidence="3">DUF2147 domain-containing protein</fullName>
    </submittedName>
</protein>
<evidence type="ECO:0000259" key="2">
    <source>
        <dbReference type="Pfam" id="PF09917"/>
    </source>
</evidence>
<keyword evidence="4" id="KW-1185">Reference proteome</keyword>
<comment type="caution">
    <text evidence="3">The sequence shown here is derived from an EMBL/GenBank/DDBJ whole genome shotgun (WGS) entry which is preliminary data.</text>
</comment>
<feature type="domain" description="DUF2147" evidence="2">
    <location>
        <begin position="65"/>
        <end position="113"/>
    </location>
</feature>
<evidence type="ECO:0000313" key="3">
    <source>
        <dbReference type="EMBL" id="MCO6407478.1"/>
    </source>
</evidence>
<dbReference type="Proteomes" id="UP001320715">
    <property type="component" value="Unassembled WGS sequence"/>
</dbReference>
<gene>
    <name evidence="3" type="ORF">GTW23_04765</name>
</gene>
<proteinExistence type="predicted"/>
<dbReference type="Pfam" id="PF09917">
    <property type="entry name" value="DUF2147"/>
    <property type="match status" value="1"/>
</dbReference>
<name>A0ABT1CMP1_9HYPH</name>
<reference evidence="3 4" key="1">
    <citation type="submission" date="2020-01" db="EMBL/GenBank/DDBJ databases">
        <title>Genomes of bacteria type strains.</title>
        <authorList>
            <person name="Chen J."/>
            <person name="Zhu S."/>
            <person name="Yang J."/>
        </authorList>
    </citation>
    <scope>NUCLEOTIDE SEQUENCE [LARGE SCALE GENOMIC DNA]</scope>
    <source>
        <strain evidence="3 4">DSM 16655</strain>
    </source>
</reference>
<evidence type="ECO:0000313" key="4">
    <source>
        <dbReference type="Proteomes" id="UP001320715"/>
    </source>
</evidence>
<keyword evidence="1" id="KW-0732">Signal</keyword>
<dbReference type="InterPro" id="IPR019223">
    <property type="entry name" value="DUF2147"/>
</dbReference>
<organism evidence="3 4">
    <name type="scientific">Hoeflea alexandrii</name>
    <dbReference type="NCBI Taxonomy" id="288436"/>
    <lineage>
        <taxon>Bacteria</taxon>
        <taxon>Pseudomonadati</taxon>
        <taxon>Pseudomonadota</taxon>
        <taxon>Alphaproteobacteria</taxon>
        <taxon>Hyphomicrobiales</taxon>
        <taxon>Rhizobiaceae</taxon>
        <taxon>Hoeflea</taxon>
    </lineage>
</organism>